<dbReference type="InterPro" id="IPR003593">
    <property type="entry name" value="AAA+_ATPase"/>
</dbReference>
<dbReference type="CDD" id="cd00009">
    <property type="entry name" value="AAA"/>
    <property type="match status" value="1"/>
</dbReference>
<evidence type="ECO:0000313" key="6">
    <source>
        <dbReference type="EMBL" id="GAA3761043.1"/>
    </source>
</evidence>
<comment type="caution">
    <text evidence="6">The sequence shown here is derived from an EMBL/GenBank/DDBJ whole genome shotgun (WGS) entry which is preliminary data.</text>
</comment>
<dbReference type="Gene3D" id="3.40.50.300">
    <property type="entry name" value="P-loop containing nucleotide triphosphate hydrolases"/>
    <property type="match status" value="1"/>
</dbReference>
<dbReference type="InterPro" id="IPR047661">
    <property type="entry name" value="IstB"/>
</dbReference>
<keyword evidence="2" id="KW-0547">Nucleotide-binding</keyword>
<dbReference type="RefSeq" id="WP_345655369.1">
    <property type="nucleotide sequence ID" value="NZ_BAABEP010000090.1"/>
</dbReference>
<organism evidence="6 7">
    <name type="scientific">Streptomyces tremellae</name>
    <dbReference type="NCBI Taxonomy" id="1124239"/>
    <lineage>
        <taxon>Bacteria</taxon>
        <taxon>Bacillati</taxon>
        <taxon>Actinomycetota</taxon>
        <taxon>Actinomycetes</taxon>
        <taxon>Kitasatosporales</taxon>
        <taxon>Streptomycetaceae</taxon>
        <taxon>Streptomyces</taxon>
    </lineage>
</organism>
<evidence type="ECO:0000313" key="7">
    <source>
        <dbReference type="Proteomes" id="UP001499884"/>
    </source>
</evidence>
<protein>
    <submittedName>
        <fullName evidence="6">IS21-like element helper ATPase IstB</fullName>
    </submittedName>
</protein>
<dbReference type="Proteomes" id="UP001499884">
    <property type="component" value="Unassembled WGS sequence"/>
</dbReference>
<gene>
    <name evidence="6" type="primary">istB</name>
    <name evidence="6" type="ORF">GCM10023082_63940</name>
</gene>
<accession>A0ABP7GB55</accession>
<dbReference type="PANTHER" id="PTHR30050:SF4">
    <property type="entry name" value="ATP-BINDING PROTEIN RV3427C IN INSERTION SEQUENCE-RELATED"/>
    <property type="match status" value="1"/>
</dbReference>
<dbReference type="SUPFAM" id="SSF52540">
    <property type="entry name" value="P-loop containing nucleoside triphosphate hydrolases"/>
    <property type="match status" value="1"/>
</dbReference>
<name>A0ABP7GB55_9ACTN</name>
<dbReference type="InterPro" id="IPR020591">
    <property type="entry name" value="Chromosome_initiator_DnaA-like"/>
</dbReference>
<sequence length="278" mass="30640">MTQSTTPTPATTGRWGSFGLPGQRGPNPSEAIDAACRSLGLSGVRARWDEFAAQALREQASYADFLADLLESECEDRDARRKVRRVKEANFPRPKRIEDFDFSKNTNVPQEVINTLTQPAWVQAGNPLCLIGDSGTGKSHLLIGLGTAIAEAGGRVRYTTAANLVNELAEAASDKQLGRTIKKYGRVDLLCLDELGYVKLDRHGAELLFQIFTEREERHAIAVASNRPFTEWDQTFTDKRLCQAIVDRLTFEAHIIETGTQSFRLASTTAKRKAATAA</sequence>
<dbReference type="EMBL" id="BAABEP010000090">
    <property type="protein sequence ID" value="GAA3761043.1"/>
    <property type="molecule type" value="Genomic_DNA"/>
</dbReference>
<dbReference type="InterPro" id="IPR028350">
    <property type="entry name" value="DNAC/IstB-like"/>
</dbReference>
<dbReference type="InterPro" id="IPR027417">
    <property type="entry name" value="P-loop_NTPase"/>
</dbReference>
<feature type="region of interest" description="Disordered" evidence="4">
    <location>
        <begin position="1"/>
        <end position="29"/>
    </location>
</feature>
<dbReference type="NCBIfam" id="NF038214">
    <property type="entry name" value="IS21_help_AAA"/>
    <property type="match status" value="1"/>
</dbReference>
<feature type="domain" description="AAA+ ATPase" evidence="5">
    <location>
        <begin position="124"/>
        <end position="260"/>
    </location>
</feature>
<dbReference type="PRINTS" id="PR00051">
    <property type="entry name" value="DNAA"/>
</dbReference>
<dbReference type="SMART" id="SM00382">
    <property type="entry name" value="AAA"/>
    <property type="match status" value="1"/>
</dbReference>
<comment type="similarity">
    <text evidence="1">Belongs to the IS21/IS1162 putative ATP-binding protein family.</text>
</comment>
<evidence type="ECO:0000256" key="3">
    <source>
        <dbReference type="ARBA" id="ARBA00022840"/>
    </source>
</evidence>
<proteinExistence type="inferred from homology"/>
<dbReference type="PANTHER" id="PTHR30050">
    <property type="entry name" value="CHROMOSOMAL REPLICATION INITIATOR PROTEIN DNAA"/>
    <property type="match status" value="1"/>
</dbReference>
<dbReference type="InterPro" id="IPR002611">
    <property type="entry name" value="IstB_ATP-bd"/>
</dbReference>
<feature type="compositionally biased region" description="Low complexity" evidence="4">
    <location>
        <begin position="1"/>
        <end position="12"/>
    </location>
</feature>
<evidence type="ECO:0000256" key="2">
    <source>
        <dbReference type="ARBA" id="ARBA00022741"/>
    </source>
</evidence>
<keyword evidence="3" id="KW-0067">ATP-binding</keyword>
<evidence type="ECO:0000256" key="1">
    <source>
        <dbReference type="ARBA" id="ARBA00008059"/>
    </source>
</evidence>
<evidence type="ECO:0000259" key="5">
    <source>
        <dbReference type="SMART" id="SM00382"/>
    </source>
</evidence>
<keyword evidence="7" id="KW-1185">Reference proteome</keyword>
<reference evidence="7" key="1">
    <citation type="journal article" date="2019" name="Int. J. Syst. Evol. Microbiol.">
        <title>The Global Catalogue of Microorganisms (GCM) 10K type strain sequencing project: providing services to taxonomists for standard genome sequencing and annotation.</title>
        <authorList>
            <consortium name="The Broad Institute Genomics Platform"/>
            <consortium name="The Broad Institute Genome Sequencing Center for Infectious Disease"/>
            <person name="Wu L."/>
            <person name="Ma J."/>
        </authorList>
    </citation>
    <scope>NUCLEOTIDE SEQUENCE [LARGE SCALE GENOMIC DNA]</scope>
    <source>
        <strain evidence="7">JCM 30846</strain>
    </source>
</reference>
<dbReference type="PIRSF" id="PIRSF003073">
    <property type="entry name" value="DNAC_TnpB_IstB"/>
    <property type="match status" value="1"/>
</dbReference>
<evidence type="ECO:0000256" key="4">
    <source>
        <dbReference type="SAM" id="MobiDB-lite"/>
    </source>
</evidence>
<dbReference type="Pfam" id="PF01695">
    <property type="entry name" value="IstB_IS21"/>
    <property type="match status" value="1"/>
</dbReference>